<protein>
    <submittedName>
        <fullName evidence="3">Class I SAM-dependent methyltransferase</fullName>
    </submittedName>
</protein>
<dbReference type="AlphaFoldDB" id="A0A942UUD8"/>
<dbReference type="InterPro" id="IPR050447">
    <property type="entry name" value="Erg6_SMT_methyltransf"/>
</dbReference>
<dbReference type="GO" id="GO:0008757">
    <property type="term" value="F:S-adenosylmethionine-dependent methyltransferase activity"/>
    <property type="evidence" value="ECO:0007669"/>
    <property type="project" value="InterPro"/>
</dbReference>
<keyword evidence="3" id="KW-0489">Methyltransferase</keyword>
<dbReference type="GO" id="GO:0032259">
    <property type="term" value="P:methylation"/>
    <property type="evidence" value="ECO:0007669"/>
    <property type="project" value="UniProtKB-KW"/>
</dbReference>
<gene>
    <name evidence="3" type="ORF">GOQ27_09850</name>
</gene>
<feature type="domain" description="Methyltransferase type 11" evidence="2">
    <location>
        <begin position="27"/>
        <end position="125"/>
    </location>
</feature>
<dbReference type="PANTHER" id="PTHR44068:SF11">
    <property type="entry name" value="GERANYL DIPHOSPHATE 2-C-METHYLTRANSFERASE"/>
    <property type="match status" value="1"/>
</dbReference>
<proteinExistence type="predicted"/>
<keyword evidence="1" id="KW-0808">Transferase</keyword>
<comment type="caution">
    <text evidence="3">The sequence shown here is derived from an EMBL/GenBank/DDBJ whole genome shotgun (WGS) entry which is preliminary data.</text>
</comment>
<keyword evidence="4" id="KW-1185">Reference proteome</keyword>
<dbReference type="Proteomes" id="UP000724672">
    <property type="component" value="Unassembled WGS sequence"/>
</dbReference>
<dbReference type="InterPro" id="IPR029063">
    <property type="entry name" value="SAM-dependent_MTases_sf"/>
</dbReference>
<accession>A0A942UUD8</accession>
<evidence type="ECO:0000313" key="4">
    <source>
        <dbReference type="Proteomes" id="UP000724672"/>
    </source>
</evidence>
<organism evidence="3 4">
    <name type="scientific">Anaeromonas frigoriresistens</name>
    <dbReference type="NCBI Taxonomy" id="2683708"/>
    <lineage>
        <taxon>Bacteria</taxon>
        <taxon>Bacillati</taxon>
        <taxon>Bacillota</taxon>
        <taxon>Tissierellia</taxon>
        <taxon>Tissierellales</taxon>
        <taxon>Thermohalobacteraceae</taxon>
        <taxon>Anaeromonas</taxon>
    </lineage>
</organism>
<evidence type="ECO:0000256" key="1">
    <source>
        <dbReference type="ARBA" id="ARBA00022679"/>
    </source>
</evidence>
<dbReference type="Gene3D" id="3.40.50.150">
    <property type="entry name" value="Vaccinia Virus protein VP39"/>
    <property type="match status" value="1"/>
</dbReference>
<dbReference type="Pfam" id="PF08241">
    <property type="entry name" value="Methyltransf_11"/>
    <property type="match status" value="1"/>
</dbReference>
<dbReference type="RefSeq" id="WP_203366692.1">
    <property type="nucleotide sequence ID" value="NZ_WSFT01000037.1"/>
</dbReference>
<evidence type="ECO:0000313" key="3">
    <source>
        <dbReference type="EMBL" id="MBS4538768.1"/>
    </source>
</evidence>
<name>A0A942UUD8_9FIRM</name>
<dbReference type="SUPFAM" id="SSF53335">
    <property type="entry name" value="S-adenosyl-L-methionine-dependent methyltransferases"/>
    <property type="match status" value="1"/>
</dbReference>
<dbReference type="CDD" id="cd02440">
    <property type="entry name" value="AdoMet_MTases"/>
    <property type="match status" value="1"/>
</dbReference>
<dbReference type="InterPro" id="IPR013216">
    <property type="entry name" value="Methyltransf_11"/>
</dbReference>
<sequence length="203" mass="23704">MDKFVAPASIYNFLKYCNTSSLDKEVLDCGAGGDYPPLFIFKKYGYKTYGIEISKEQIDKSNDFCKRNKVDLNIIEGDMNELPFKDRRFSFVYTYNTTVHMPKEDCKIAMKELERVVKSGGLLFVNFLSYECSTYCEGLVQNKGEFLQDDKEGKILFAHYEGNEVEEFFVDSDIIYKEKKIIERFIDGKKHISGFFEYILKKK</sequence>
<dbReference type="EMBL" id="WSFT01000037">
    <property type="protein sequence ID" value="MBS4538768.1"/>
    <property type="molecule type" value="Genomic_DNA"/>
</dbReference>
<dbReference type="PANTHER" id="PTHR44068">
    <property type="entry name" value="ZGC:194242"/>
    <property type="match status" value="1"/>
</dbReference>
<evidence type="ECO:0000259" key="2">
    <source>
        <dbReference type="Pfam" id="PF08241"/>
    </source>
</evidence>
<reference evidence="3" key="1">
    <citation type="submission" date="2019-12" db="EMBL/GenBank/DDBJ databases">
        <title>Clostridiaceae gen. nov. sp. nov., isolated from sediment in Xinjiang, China.</title>
        <authorList>
            <person name="Zhang R."/>
        </authorList>
    </citation>
    <scope>NUCLEOTIDE SEQUENCE</scope>
    <source>
        <strain evidence="3">D2Q-11</strain>
    </source>
</reference>